<reference evidence="2" key="1">
    <citation type="submission" date="2020-03" db="EMBL/GenBank/DDBJ databases">
        <authorList>
            <person name="He L."/>
        </authorList>
    </citation>
    <scope>NUCLEOTIDE SEQUENCE</scope>
    <source>
        <strain evidence="2">CkLH20</strain>
    </source>
</reference>
<protein>
    <submittedName>
        <fullName evidence="2">Uncharacterized protein</fullName>
    </submittedName>
</protein>
<reference evidence="2" key="2">
    <citation type="submission" date="2020-11" db="EMBL/GenBank/DDBJ databases">
        <title>Whole genome sequencing of Colletotrichum sp.</title>
        <authorList>
            <person name="Li H."/>
        </authorList>
    </citation>
    <scope>NUCLEOTIDE SEQUENCE</scope>
    <source>
        <strain evidence="2">CkLH20</strain>
    </source>
</reference>
<dbReference type="RefSeq" id="XP_038742288.1">
    <property type="nucleotide sequence ID" value="XM_038892405.1"/>
</dbReference>
<name>A0A9P6HZ58_9PEZI</name>
<evidence type="ECO:0000313" key="2">
    <source>
        <dbReference type="EMBL" id="KAF9872827.1"/>
    </source>
</evidence>
<feature type="region of interest" description="Disordered" evidence="1">
    <location>
        <begin position="456"/>
        <end position="476"/>
    </location>
</feature>
<keyword evidence="3" id="KW-1185">Reference proteome</keyword>
<sequence>MIPTLSPFRSPLEYSTAMSAPNITVQEQYKPGTTCKIWPYTPTKPHGTSAYPRNPLPPDLPAGQVRGWTESQEAERHHAMLRITSTVAVGDNRTSQVFCCTIISSPAEDHQLSRNGEPITTTLAAEVFDPNFYPSGLGAPYNNRERADGTTARVAAVFEHLVNAGWAGPPHAMPRYYGCWVMRPQTLSPEGHEAVRYVTLVLREYILGRSIESLCDRDEYNCLVPKEKHRQHFHLSKEPGKGIVRLKLKKNTRFNVFKQALHGHVQHLHLGFKHGVFEPGNVFLTMYDGETDKDLEEPRAVLIGGYDLVQIWSLTKAAKGPLGDRQIIQYLKYPPHPAERFGPKGVDAFVGWCPSDPVKFRNWETEYREWMVRPSVFGPLEEAEYVERELGGEDVEWPHPYPKFSIFKTLYDRRRDIGADQKRRHESYKEEESRQQQRLALEQEAEQVRQRIAQRAHRQRHHAVTRNRRQQQDRELQETEDLYRRLAEIEARHGSMSPQP</sequence>
<gene>
    <name evidence="2" type="ORF">CkaCkLH20_09690</name>
</gene>
<feature type="compositionally biased region" description="Basic residues" evidence="1">
    <location>
        <begin position="456"/>
        <end position="469"/>
    </location>
</feature>
<evidence type="ECO:0000256" key="1">
    <source>
        <dbReference type="SAM" id="MobiDB-lite"/>
    </source>
</evidence>
<organism evidence="2 3">
    <name type="scientific">Colletotrichum karsti</name>
    <dbReference type="NCBI Taxonomy" id="1095194"/>
    <lineage>
        <taxon>Eukaryota</taxon>
        <taxon>Fungi</taxon>
        <taxon>Dikarya</taxon>
        <taxon>Ascomycota</taxon>
        <taxon>Pezizomycotina</taxon>
        <taxon>Sordariomycetes</taxon>
        <taxon>Hypocreomycetidae</taxon>
        <taxon>Glomerellales</taxon>
        <taxon>Glomerellaceae</taxon>
        <taxon>Colletotrichum</taxon>
        <taxon>Colletotrichum boninense species complex</taxon>
    </lineage>
</organism>
<proteinExistence type="predicted"/>
<dbReference type="EMBL" id="JAATWM020000035">
    <property type="protein sequence ID" value="KAF9872827.1"/>
    <property type="molecule type" value="Genomic_DNA"/>
</dbReference>
<accession>A0A9P6HZ58</accession>
<dbReference type="AlphaFoldDB" id="A0A9P6HZ58"/>
<dbReference type="Proteomes" id="UP000781932">
    <property type="component" value="Unassembled WGS sequence"/>
</dbReference>
<feature type="compositionally biased region" description="Basic and acidic residues" evidence="1">
    <location>
        <begin position="420"/>
        <end position="435"/>
    </location>
</feature>
<dbReference type="OrthoDB" id="4267316at2759"/>
<feature type="region of interest" description="Disordered" evidence="1">
    <location>
        <begin position="420"/>
        <end position="439"/>
    </location>
</feature>
<comment type="caution">
    <text evidence="2">The sequence shown here is derived from an EMBL/GenBank/DDBJ whole genome shotgun (WGS) entry which is preliminary data.</text>
</comment>
<dbReference type="GeneID" id="62165479"/>
<evidence type="ECO:0000313" key="3">
    <source>
        <dbReference type="Proteomes" id="UP000781932"/>
    </source>
</evidence>